<protein>
    <submittedName>
        <fullName evidence="2">Uncharacterized protein</fullName>
    </submittedName>
</protein>
<feature type="region of interest" description="Disordered" evidence="1">
    <location>
        <begin position="32"/>
        <end position="65"/>
    </location>
</feature>
<accession>A0A8T1EX30</accession>
<proteinExistence type="predicted"/>
<comment type="caution">
    <text evidence="2">The sequence shown here is derived from an EMBL/GenBank/DDBJ whole genome shotgun (WGS) entry which is preliminary data.</text>
</comment>
<dbReference type="Proteomes" id="UP000697107">
    <property type="component" value="Unassembled WGS sequence"/>
</dbReference>
<feature type="compositionally biased region" description="Basic residues" evidence="1">
    <location>
        <begin position="44"/>
        <end position="53"/>
    </location>
</feature>
<organism evidence="2 3">
    <name type="scientific">Phytophthora cactorum</name>
    <dbReference type="NCBI Taxonomy" id="29920"/>
    <lineage>
        <taxon>Eukaryota</taxon>
        <taxon>Sar</taxon>
        <taxon>Stramenopiles</taxon>
        <taxon>Oomycota</taxon>
        <taxon>Peronosporomycetes</taxon>
        <taxon>Peronosporales</taxon>
        <taxon>Peronosporaceae</taxon>
        <taxon>Phytophthora</taxon>
    </lineage>
</organism>
<reference evidence="2" key="1">
    <citation type="submission" date="2018-10" db="EMBL/GenBank/DDBJ databases">
        <title>Effector identification in a new, highly contiguous assembly of the strawberry crown rot pathogen Phytophthora cactorum.</title>
        <authorList>
            <person name="Armitage A.D."/>
            <person name="Nellist C.F."/>
            <person name="Bates H."/>
            <person name="Vickerstaff R.J."/>
            <person name="Harrison R.J."/>
        </authorList>
    </citation>
    <scope>NUCLEOTIDE SEQUENCE</scope>
    <source>
        <strain evidence="2">P415</strain>
    </source>
</reference>
<evidence type="ECO:0000256" key="1">
    <source>
        <dbReference type="SAM" id="MobiDB-lite"/>
    </source>
</evidence>
<name>A0A8T1EX30_9STRA</name>
<evidence type="ECO:0000313" key="2">
    <source>
        <dbReference type="EMBL" id="KAG2963155.1"/>
    </source>
</evidence>
<evidence type="ECO:0000313" key="3">
    <source>
        <dbReference type="Proteomes" id="UP000697107"/>
    </source>
</evidence>
<dbReference type="AlphaFoldDB" id="A0A8T1EX30"/>
<gene>
    <name evidence="2" type="ORF">PC118_g21033</name>
</gene>
<dbReference type="EMBL" id="RCML01001367">
    <property type="protein sequence ID" value="KAG2963155.1"/>
    <property type="molecule type" value="Genomic_DNA"/>
</dbReference>
<sequence>MMSAHKYRVSWNTASFQPLLARDDVVHARRSRQVVARNEDGGRKGHAKEHWRRVNSPSTTRRPLRRPYRCSLTEKHLYRWIEVRFLPAVSISSARGA</sequence>